<dbReference type="PROSITE" id="PS00101">
    <property type="entry name" value="HEXAPEP_TRANSFERASES"/>
    <property type="match status" value="1"/>
</dbReference>
<evidence type="ECO:0000313" key="5">
    <source>
        <dbReference type="EMBL" id="VTR96338.1"/>
    </source>
</evidence>
<dbReference type="PANTHER" id="PTHR42811">
    <property type="entry name" value="SERINE ACETYLTRANSFERASE"/>
    <property type="match status" value="1"/>
</dbReference>
<dbReference type="KEGG" id="gms:SOIL9_13760"/>
<sequence length="181" mass="19625">MIRTVQLILSDLRAKAEWCYETRGWKGIIKVLLTDGTPAMIWYRLMQWARRWQLAPLEMFFNRMNTMCCGCIIGRGAEFGAEFVLIHSLGVVINGNVRGGTGVKIEHQVTIGAEKRQSPVLGDNVFVGAGAKIVGAVRLGDGVKIGANAVVLTDIPAGATAVGIPAKVVRIVEPNAIELRQ</sequence>
<evidence type="ECO:0000313" key="6">
    <source>
        <dbReference type="Proteomes" id="UP000464178"/>
    </source>
</evidence>
<evidence type="ECO:0008006" key="7">
    <source>
        <dbReference type="Google" id="ProtNLM"/>
    </source>
</evidence>
<evidence type="ECO:0000256" key="4">
    <source>
        <dbReference type="ARBA" id="ARBA00023315"/>
    </source>
</evidence>
<reference evidence="5 6" key="1">
    <citation type="submission" date="2019-05" db="EMBL/GenBank/DDBJ databases">
        <authorList>
            <consortium name="Science for Life Laboratories"/>
        </authorList>
    </citation>
    <scope>NUCLEOTIDE SEQUENCE [LARGE SCALE GENOMIC DNA]</scope>
    <source>
        <strain evidence="5">Soil9</strain>
    </source>
</reference>
<dbReference type="AlphaFoldDB" id="A0A6P2D4W8"/>
<protein>
    <recommendedName>
        <fullName evidence="7">Serine acetyltransferase</fullName>
    </recommendedName>
</protein>
<evidence type="ECO:0000256" key="1">
    <source>
        <dbReference type="ARBA" id="ARBA00007274"/>
    </source>
</evidence>
<dbReference type="Pfam" id="PF00132">
    <property type="entry name" value="Hexapep"/>
    <property type="match status" value="1"/>
</dbReference>
<evidence type="ECO:0000256" key="2">
    <source>
        <dbReference type="ARBA" id="ARBA00022679"/>
    </source>
</evidence>
<keyword evidence="4" id="KW-0012">Acyltransferase</keyword>
<dbReference type="EMBL" id="LR593886">
    <property type="protein sequence ID" value="VTR96338.1"/>
    <property type="molecule type" value="Genomic_DNA"/>
</dbReference>
<dbReference type="Proteomes" id="UP000464178">
    <property type="component" value="Chromosome"/>
</dbReference>
<comment type="similarity">
    <text evidence="1">Belongs to the transferase hexapeptide repeat family.</text>
</comment>
<keyword evidence="6" id="KW-1185">Reference proteome</keyword>
<gene>
    <name evidence="5" type="ORF">SOIL9_13760</name>
</gene>
<keyword evidence="2 5" id="KW-0808">Transferase</keyword>
<dbReference type="InterPro" id="IPR018357">
    <property type="entry name" value="Hexapep_transf_CS"/>
</dbReference>
<dbReference type="RefSeq" id="WP_162670634.1">
    <property type="nucleotide sequence ID" value="NZ_LR593886.1"/>
</dbReference>
<keyword evidence="3" id="KW-0677">Repeat</keyword>
<name>A0A6P2D4W8_9BACT</name>
<dbReference type="SUPFAM" id="SSF51161">
    <property type="entry name" value="Trimeric LpxA-like enzymes"/>
    <property type="match status" value="1"/>
</dbReference>
<dbReference type="CDD" id="cd03354">
    <property type="entry name" value="LbH_SAT"/>
    <property type="match status" value="1"/>
</dbReference>
<proteinExistence type="inferred from homology"/>
<evidence type="ECO:0000256" key="3">
    <source>
        <dbReference type="ARBA" id="ARBA00022737"/>
    </source>
</evidence>
<dbReference type="InterPro" id="IPR045304">
    <property type="entry name" value="LbH_SAT"/>
</dbReference>
<dbReference type="InterPro" id="IPR011004">
    <property type="entry name" value="Trimer_LpxA-like_sf"/>
</dbReference>
<organism evidence="5 6">
    <name type="scientific">Gemmata massiliana</name>
    <dbReference type="NCBI Taxonomy" id="1210884"/>
    <lineage>
        <taxon>Bacteria</taxon>
        <taxon>Pseudomonadati</taxon>
        <taxon>Planctomycetota</taxon>
        <taxon>Planctomycetia</taxon>
        <taxon>Gemmatales</taxon>
        <taxon>Gemmataceae</taxon>
        <taxon>Gemmata</taxon>
    </lineage>
</organism>
<accession>A0A6P2D4W8</accession>
<dbReference type="GO" id="GO:0016746">
    <property type="term" value="F:acyltransferase activity"/>
    <property type="evidence" value="ECO:0007669"/>
    <property type="project" value="UniProtKB-KW"/>
</dbReference>
<dbReference type="Gene3D" id="2.160.10.10">
    <property type="entry name" value="Hexapeptide repeat proteins"/>
    <property type="match status" value="1"/>
</dbReference>
<dbReference type="InterPro" id="IPR001451">
    <property type="entry name" value="Hexapep"/>
</dbReference>